<dbReference type="EMBL" id="HACG01001091">
    <property type="protein sequence ID" value="CEK47956.1"/>
    <property type="molecule type" value="Transcribed_RNA"/>
</dbReference>
<organism evidence="1">
    <name type="scientific">Arion vulgaris</name>
    <dbReference type="NCBI Taxonomy" id="1028688"/>
    <lineage>
        <taxon>Eukaryota</taxon>
        <taxon>Metazoa</taxon>
        <taxon>Spiralia</taxon>
        <taxon>Lophotrochozoa</taxon>
        <taxon>Mollusca</taxon>
        <taxon>Gastropoda</taxon>
        <taxon>Heterobranchia</taxon>
        <taxon>Euthyneura</taxon>
        <taxon>Panpulmonata</taxon>
        <taxon>Eupulmonata</taxon>
        <taxon>Stylommatophora</taxon>
        <taxon>Helicina</taxon>
        <taxon>Arionoidea</taxon>
        <taxon>Arionidae</taxon>
        <taxon>Arion</taxon>
    </lineage>
</organism>
<reference evidence="1" key="1">
    <citation type="submission" date="2014-12" db="EMBL/GenBank/DDBJ databases">
        <title>Insight into the proteome of Arion vulgaris.</title>
        <authorList>
            <person name="Aradska J."/>
            <person name="Bulat T."/>
            <person name="Smidak R."/>
            <person name="Sarate P."/>
            <person name="Gangsoo J."/>
            <person name="Sialana F."/>
            <person name="Bilban M."/>
            <person name="Lubec G."/>
        </authorList>
    </citation>
    <scope>NUCLEOTIDE SEQUENCE</scope>
    <source>
        <tissue evidence="1">Skin</tissue>
    </source>
</reference>
<gene>
    <name evidence="1" type="primary">ORF2752</name>
</gene>
<feature type="non-terminal residue" evidence="1">
    <location>
        <position position="109"/>
    </location>
</feature>
<proteinExistence type="predicted"/>
<name>A0A0B6XWS4_9EUPU</name>
<feature type="non-terminal residue" evidence="1">
    <location>
        <position position="1"/>
    </location>
</feature>
<accession>A0A0B6XWS4</accession>
<sequence>AKTLPMGLQISSLPGNFVRNTSNLCIASTEQQPQQNIIIQSSSVQPLPQVMSSAASMAMNISQGQPSITSVQIPLHPTESRAVRSDLHLHNQQQPQQQIISQTLNISPL</sequence>
<protein>
    <submittedName>
        <fullName evidence="1">Uncharacterized protein</fullName>
    </submittedName>
</protein>
<dbReference type="AlphaFoldDB" id="A0A0B6XWS4"/>
<evidence type="ECO:0000313" key="1">
    <source>
        <dbReference type="EMBL" id="CEK47956.1"/>
    </source>
</evidence>